<gene>
    <name evidence="5" type="ORF">QD47_08825</name>
</gene>
<accession>A0A0D7X4L4</accession>
<evidence type="ECO:0000256" key="3">
    <source>
        <dbReference type="ARBA" id="ARBA00023163"/>
    </source>
</evidence>
<dbReference type="EMBL" id="JTHP01000013">
    <property type="protein sequence ID" value="KJD45908.1"/>
    <property type="molecule type" value="Genomic_DNA"/>
</dbReference>
<dbReference type="Proteomes" id="UP000032534">
    <property type="component" value="Unassembled WGS sequence"/>
</dbReference>
<keyword evidence="2" id="KW-0238">DNA-binding</keyword>
<reference evidence="5 6" key="1">
    <citation type="submission" date="2014-11" db="EMBL/GenBank/DDBJ databases">
        <title>Draft Genome Sequences of Paenibacillus polymyxa NRRL B-30509 and Paenibacillus terrae NRRL B-30644, Strains from a Poultry Environment that Produce Tridecaptin A and Paenicidins.</title>
        <authorList>
            <person name="van Belkum M.J."/>
            <person name="Lohans C.T."/>
            <person name="Vederas J.C."/>
        </authorList>
    </citation>
    <scope>NUCLEOTIDE SEQUENCE [LARGE SCALE GENOMIC DNA]</scope>
    <source>
        <strain evidence="5 6">NRRL B-30644</strain>
    </source>
</reference>
<evidence type="ECO:0000313" key="6">
    <source>
        <dbReference type="Proteomes" id="UP000032534"/>
    </source>
</evidence>
<dbReference type="Gene3D" id="3.40.50.2300">
    <property type="match status" value="2"/>
</dbReference>
<dbReference type="InterPro" id="IPR046335">
    <property type="entry name" value="LacI/GalR-like_sensor"/>
</dbReference>
<dbReference type="PRINTS" id="PR00036">
    <property type="entry name" value="HTHLACI"/>
</dbReference>
<dbReference type="Pfam" id="PF13377">
    <property type="entry name" value="Peripla_BP_3"/>
    <property type="match status" value="1"/>
</dbReference>
<sequence>MANIQEIARLAGVSTATVSRVINQHPYVSDLTRERVLKIIGQLDYVPNYNATSLKKGATRSIGIIAVDYNSLLMSLVRSFHTIAQQSGFNTMLFMTNGECSKELVALEMLRSRQLDALFCLVRTNEWNIIESYTRYGPIVTWQRLTSDSIPSVFMDQYQGYMLSLEYLYSKGYRKILNVFSSKGLNTLERIRAYRDFIQMHGLKDSGFPQFHNKMSIYDGEEIAQWWIKQTDKPEAISCSTDEVAAGILMELQRAGFTVPDDVGIMGFDNTDIAHLLDLTTIHYPVDKQAENAFAVIKSMLDQSVPKLHSLAFNLIERRST</sequence>
<proteinExistence type="predicted"/>
<evidence type="ECO:0000313" key="5">
    <source>
        <dbReference type="EMBL" id="KJD45908.1"/>
    </source>
</evidence>
<dbReference type="InterPro" id="IPR028082">
    <property type="entry name" value="Peripla_BP_I"/>
</dbReference>
<dbReference type="CDD" id="cd06286">
    <property type="entry name" value="PBP1_CcpB-like"/>
    <property type="match status" value="1"/>
</dbReference>
<dbReference type="AlphaFoldDB" id="A0A0D7X4L4"/>
<keyword evidence="1" id="KW-0805">Transcription regulation</keyword>
<name>A0A0D7X4L4_9BACL</name>
<dbReference type="Gene3D" id="1.10.260.40">
    <property type="entry name" value="lambda repressor-like DNA-binding domains"/>
    <property type="match status" value="1"/>
</dbReference>
<feature type="domain" description="HTH lacI-type" evidence="4">
    <location>
        <begin position="2"/>
        <end position="56"/>
    </location>
</feature>
<dbReference type="RefSeq" id="WP_044645789.1">
    <property type="nucleotide sequence ID" value="NZ_JTHP01000013.1"/>
</dbReference>
<dbReference type="PROSITE" id="PS00356">
    <property type="entry name" value="HTH_LACI_1"/>
    <property type="match status" value="1"/>
</dbReference>
<dbReference type="SUPFAM" id="SSF53822">
    <property type="entry name" value="Periplasmic binding protein-like I"/>
    <property type="match status" value="1"/>
</dbReference>
<evidence type="ECO:0000259" key="4">
    <source>
        <dbReference type="PROSITE" id="PS50932"/>
    </source>
</evidence>
<dbReference type="SUPFAM" id="SSF47413">
    <property type="entry name" value="lambda repressor-like DNA-binding domains"/>
    <property type="match status" value="1"/>
</dbReference>
<dbReference type="PROSITE" id="PS50932">
    <property type="entry name" value="HTH_LACI_2"/>
    <property type="match status" value="1"/>
</dbReference>
<organism evidence="5 6">
    <name type="scientific">Paenibacillus terrae</name>
    <dbReference type="NCBI Taxonomy" id="159743"/>
    <lineage>
        <taxon>Bacteria</taxon>
        <taxon>Bacillati</taxon>
        <taxon>Bacillota</taxon>
        <taxon>Bacilli</taxon>
        <taxon>Bacillales</taxon>
        <taxon>Paenibacillaceae</taxon>
        <taxon>Paenibacillus</taxon>
    </lineage>
</organism>
<comment type="caution">
    <text evidence="5">The sequence shown here is derived from an EMBL/GenBank/DDBJ whole genome shotgun (WGS) entry which is preliminary data.</text>
</comment>
<dbReference type="InterPro" id="IPR010982">
    <property type="entry name" value="Lambda_DNA-bd_dom_sf"/>
</dbReference>
<dbReference type="SMART" id="SM00354">
    <property type="entry name" value="HTH_LACI"/>
    <property type="match status" value="1"/>
</dbReference>
<protein>
    <submittedName>
        <fullName evidence="5">LacI family transcriptional regulator</fullName>
    </submittedName>
</protein>
<dbReference type="PANTHER" id="PTHR30146:SF105">
    <property type="entry name" value="CATABOLITE CONTROL PROTEIN B"/>
    <property type="match status" value="1"/>
</dbReference>
<dbReference type="GO" id="GO:0003700">
    <property type="term" value="F:DNA-binding transcription factor activity"/>
    <property type="evidence" value="ECO:0007669"/>
    <property type="project" value="TreeGrafter"/>
</dbReference>
<keyword evidence="3" id="KW-0804">Transcription</keyword>
<evidence type="ECO:0000256" key="2">
    <source>
        <dbReference type="ARBA" id="ARBA00023125"/>
    </source>
</evidence>
<dbReference type="OrthoDB" id="1639518at2"/>
<dbReference type="PATRIC" id="fig|159743.3.peg.1936"/>
<keyword evidence="6" id="KW-1185">Reference proteome</keyword>
<dbReference type="InterPro" id="IPR000843">
    <property type="entry name" value="HTH_LacI"/>
</dbReference>
<dbReference type="GO" id="GO:0000976">
    <property type="term" value="F:transcription cis-regulatory region binding"/>
    <property type="evidence" value="ECO:0007669"/>
    <property type="project" value="TreeGrafter"/>
</dbReference>
<dbReference type="Pfam" id="PF00356">
    <property type="entry name" value="LacI"/>
    <property type="match status" value="1"/>
</dbReference>
<dbReference type="CDD" id="cd01392">
    <property type="entry name" value="HTH_LacI"/>
    <property type="match status" value="1"/>
</dbReference>
<evidence type="ECO:0000256" key="1">
    <source>
        <dbReference type="ARBA" id="ARBA00023015"/>
    </source>
</evidence>
<dbReference type="PANTHER" id="PTHR30146">
    <property type="entry name" value="LACI-RELATED TRANSCRIPTIONAL REPRESSOR"/>
    <property type="match status" value="1"/>
</dbReference>